<keyword evidence="3" id="KW-0813">Transport</keyword>
<evidence type="ECO:0000256" key="3">
    <source>
        <dbReference type="ARBA" id="ARBA00022448"/>
    </source>
</evidence>
<keyword evidence="6" id="KW-1185">Reference proteome</keyword>
<evidence type="ECO:0000256" key="1">
    <source>
        <dbReference type="ARBA" id="ARBA00004123"/>
    </source>
</evidence>
<comment type="similarity">
    <text evidence="2">Belongs to the NUP186/NUP192/NUP205 family.</text>
</comment>
<evidence type="ECO:0000256" key="4">
    <source>
        <dbReference type="ARBA" id="ARBA00023242"/>
    </source>
</evidence>
<dbReference type="InterPro" id="IPR021827">
    <property type="entry name" value="Nup186/Nup192/Nup205"/>
</dbReference>
<protein>
    <submittedName>
        <fullName evidence="5">Nucleoporin Nup186/Nup192/Nup205</fullName>
    </submittedName>
</protein>
<dbReference type="PANTHER" id="PTHR31344">
    <property type="entry name" value="NUCLEAR PORE COMPLEX PROTEIN NUP205"/>
    <property type="match status" value="1"/>
</dbReference>
<keyword evidence="4" id="KW-0539">Nucleus</keyword>
<dbReference type="EMBL" id="JBBWUH010000009">
    <property type="protein sequence ID" value="KAK8157419.1"/>
    <property type="molecule type" value="Genomic_DNA"/>
</dbReference>
<accession>A0ABR1XJW8</accession>
<reference evidence="5 6" key="1">
    <citation type="journal article" date="2022" name="G3 (Bethesda)">
        <title>Enemy or ally: a genomic approach to elucidate the lifestyle of Phyllosticta citrichinaensis.</title>
        <authorList>
            <person name="Buijs V.A."/>
            <person name="Groenewald J.Z."/>
            <person name="Haridas S."/>
            <person name="LaButti K.M."/>
            <person name="Lipzen A."/>
            <person name="Martin F.M."/>
            <person name="Barry K."/>
            <person name="Grigoriev I.V."/>
            <person name="Crous P.W."/>
            <person name="Seidl M.F."/>
        </authorList>
    </citation>
    <scope>NUCLEOTIDE SEQUENCE [LARGE SCALE GENOMIC DNA]</scope>
    <source>
        <strain evidence="5 6">CBS 129764</strain>
    </source>
</reference>
<name>A0ABR1XJW8_9PEZI</name>
<comment type="subcellular location">
    <subcellularLocation>
        <location evidence="1">Nucleus</location>
    </subcellularLocation>
</comment>
<proteinExistence type="inferred from homology"/>
<dbReference type="Pfam" id="PF11894">
    <property type="entry name" value="Nup192"/>
    <property type="match status" value="1"/>
</dbReference>
<organism evidence="5 6">
    <name type="scientific">Phyllosticta citrichinensis</name>
    <dbReference type="NCBI Taxonomy" id="1130410"/>
    <lineage>
        <taxon>Eukaryota</taxon>
        <taxon>Fungi</taxon>
        <taxon>Dikarya</taxon>
        <taxon>Ascomycota</taxon>
        <taxon>Pezizomycotina</taxon>
        <taxon>Dothideomycetes</taxon>
        <taxon>Dothideomycetes incertae sedis</taxon>
        <taxon>Botryosphaeriales</taxon>
        <taxon>Phyllostictaceae</taxon>
        <taxon>Phyllosticta</taxon>
    </lineage>
</organism>
<sequence>MRSICARQASAARRVVFWWPPVVKLLHPNKAPPASLRNPTPRSIAVELAVMADNDSFGILQGLHRDLVALSELRLGNIDRLWAELESRIDEFKRLLDKPRRNDRSREALRANTLKIDEDEYEINDEFKQTTIRVADALDLDEIESAKICFAAQQDIIDLDRSLFAASVIRFHERRQFLLESWRLLLKSAADPDCVDQIRYGVYTRLVLGVEETGRLQNGHAYWQKCLASMGEIERWLQSVGESILAGAVVGKAATSEEMENLEYQRKSLTWQHQSLSAICTLLAKAGFISVDNFRVLLDTLKSLNKHDIIVVHYIPIVTAAIHQLFSAEGSASMDDAIRVHGTIVAGKDAPGWGLRNFHAAVMVWWLAEYSGRYIDPGPLPPRINLEAEAEQRSQLFLDALKDGAFHFMLATSQDVKPNRWYDPAKARLLSFLLQEAPSLPSDSIPITDYFRSLYAEQMQLYVDAFITNMPDPLRKLKVEEDDKRRQIHSRFQPGHMEQELHLERFLLIVSYAFAENPDAAQNFWSDTEGNLYGFLQWAAKRQTTPRTAAFCEMLRSLSEGEECATAAHRFLQEEGAVASGKLRRTSSLSYQHILSELSYYATSLKDKSAALTGSGYKQAALNTDDHLVEPETAMMLECHMRLLAHVFKESSEARNWILTQATINVVDTLLQLFTTISVDNRLSTESRRLRACIFSVLSSLLSGKTPQVGDALWSSLDHWIVYGAIPSGIAPRTLQPETPQRIFFETVNSDYDEATAFLNLLTALIAPYSEEASLTGTLPFPETLGSTYRRPGIDKYVDFAMERVFGAMCKRIEDPLQLHVLRWHCLNFISICLSTFNEDLVEFATKSNISVDDAINSSTLSVYVQLHPFARVMEWLFNDSVIDCLFAAAHQDAAKVNDATADSPLLMSVVKAVQVLDQIMKLQSTYLSIVRREKTQTSNQRRVANTALTSFDDAILNHLSIIVDLGLYCGTGHQDLTILSLDLLRELSSSPKLVVSPTAGFGSRSDRSKMIGIMEKDGDSYRIAKALIAEMELDIREFEVGPVAPGYVIKNGILDFLNECLKALPNRPTVAHLLLGFDCGSSNLDVADGGLFASGNALFHAILRLSVEYPEMIDDSFVPWSSTIKQKCIEILMKLWRSPLSSGFVMAELRASDFFTNQMLGQHLVDGNTLFAGTTISDPDFIFGDFAVALEKFFQQRTASYEYTARELRLVGDLPTSRARMQSTLLGVTVLSDGTQIQNPNVFDLFDFMELGVADDFDFPLQPMLGNLDLKPCQKDAGNPKSIKGTSSPIVDPEYDMKSVQELITLQSTHLRRSGRLLGPAEEQQLLNEVETLQLYLTGMNQRRSIALAKRNVLKAWVQLMVVLIEKCEFDETSKSSFILQALQVILPKLEKAYTEDLPTAIELADLARALLTNVDFQSADMQAKSKAGDMTKDRLLQLFRVALDGTYCSVTSPELREICYQICYRYIRGTATEKTKTATNGALDRSFSGSLAMPMATSKALTPTGPKLATLNGHTMRVVKSAGNKLIDVVCDDAYAGQGTCRVSALLFLESLVSLATREDSRYILDSLVRLNFVDVLVDSIKVIPNEIQSAKSADIPLLLSFIDACLSVLLRISQTRLGAAHIFNAGLFNSVRESKIFSTDPDFGFGTDNLSNKQWQQKRQQKHTANTSNRSTEIDNANALSKFFDLMLSVLRVVNSVVITRGPQNEACRETGRQFIIENRPSIVSIFKRQAGVGGYGGVAKGKAAEAMQAQLDELAENLCVLIHVTGFVEWEEEHDEKPRALAFS</sequence>
<dbReference type="Proteomes" id="UP001456524">
    <property type="component" value="Unassembled WGS sequence"/>
</dbReference>
<evidence type="ECO:0000313" key="6">
    <source>
        <dbReference type="Proteomes" id="UP001456524"/>
    </source>
</evidence>
<dbReference type="PANTHER" id="PTHR31344:SF0">
    <property type="entry name" value="NUCLEAR PORE COMPLEX PROTEIN NUP205"/>
    <property type="match status" value="1"/>
</dbReference>
<gene>
    <name evidence="5" type="ORF">IWX90DRAFT_323514</name>
</gene>
<evidence type="ECO:0000313" key="5">
    <source>
        <dbReference type="EMBL" id="KAK8157419.1"/>
    </source>
</evidence>
<comment type="caution">
    <text evidence="5">The sequence shown here is derived from an EMBL/GenBank/DDBJ whole genome shotgun (WGS) entry which is preliminary data.</text>
</comment>
<evidence type="ECO:0000256" key="2">
    <source>
        <dbReference type="ARBA" id="ARBA00005892"/>
    </source>
</evidence>